<proteinExistence type="predicted"/>
<protein>
    <submittedName>
        <fullName evidence="1">Uncharacterized protein</fullName>
    </submittedName>
</protein>
<accession>A0AAN6X673</accession>
<keyword evidence="2" id="KW-1185">Reference proteome</keyword>
<reference evidence="1" key="2">
    <citation type="submission" date="2023-05" db="EMBL/GenBank/DDBJ databases">
        <authorList>
            <consortium name="Lawrence Berkeley National Laboratory"/>
            <person name="Steindorff A."/>
            <person name="Hensen N."/>
            <person name="Bonometti L."/>
            <person name="Westerberg I."/>
            <person name="Brannstrom I.O."/>
            <person name="Guillou S."/>
            <person name="Cros-Aarteil S."/>
            <person name="Calhoun S."/>
            <person name="Haridas S."/>
            <person name="Kuo A."/>
            <person name="Mondo S."/>
            <person name="Pangilinan J."/>
            <person name="Riley R."/>
            <person name="Labutti K."/>
            <person name="Andreopoulos B."/>
            <person name="Lipzen A."/>
            <person name="Chen C."/>
            <person name="Yanf M."/>
            <person name="Daum C."/>
            <person name="Ng V."/>
            <person name="Clum A."/>
            <person name="Ohm R."/>
            <person name="Martin F."/>
            <person name="Silar P."/>
            <person name="Natvig D."/>
            <person name="Lalanne C."/>
            <person name="Gautier V."/>
            <person name="Ament-Velasquez S.L."/>
            <person name="Kruys A."/>
            <person name="Hutchinson M.I."/>
            <person name="Powell A.J."/>
            <person name="Barry K."/>
            <person name="Miller A.N."/>
            <person name="Grigoriev I.V."/>
            <person name="Debuchy R."/>
            <person name="Gladieux P."/>
            <person name="Thoren M.H."/>
            <person name="Johannesson H."/>
        </authorList>
    </citation>
    <scope>NUCLEOTIDE SEQUENCE</scope>
    <source>
        <strain evidence="1">CBS 315.58</strain>
    </source>
</reference>
<gene>
    <name evidence="1" type="ORF">QBC40DRAFT_269805</name>
</gene>
<dbReference type="Proteomes" id="UP001303160">
    <property type="component" value="Unassembled WGS sequence"/>
</dbReference>
<comment type="caution">
    <text evidence="1">The sequence shown here is derived from an EMBL/GenBank/DDBJ whole genome shotgun (WGS) entry which is preliminary data.</text>
</comment>
<name>A0AAN6X673_9PEZI</name>
<reference evidence="1" key="1">
    <citation type="journal article" date="2023" name="Mol. Phylogenet. Evol.">
        <title>Genome-scale phylogeny and comparative genomics of the fungal order Sordariales.</title>
        <authorList>
            <person name="Hensen N."/>
            <person name="Bonometti L."/>
            <person name="Westerberg I."/>
            <person name="Brannstrom I.O."/>
            <person name="Guillou S."/>
            <person name="Cros-Aarteil S."/>
            <person name="Calhoun S."/>
            <person name="Haridas S."/>
            <person name="Kuo A."/>
            <person name="Mondo S."/>
            <person name="Pangilinan J."/>
            <person name="Riley R."/>
            <person name="LaButti K."/>
            <person name="Andreopoulos B."/>
            <person name="Lipzen A."/>
            <person name="Chen C."/>
            <person name="Yan M."/>
            <person name="Daum C."/>
            <person name="Ng V."/>
            <person name="Clum A."/>
            <person name="Steindorff A."/>
            <person name="Ohm R.A."/>
            <person name="Martin F."/>
            <person name="Silar P."/>
            <person name="Natvig D.O."/>
            <person name="Lalanne C."/>
            <person name="Gautier V."/>
            <person name="Ament-Velasquez S.L."/>
            <person name="Kruys A."/>
            <person name="Hutchinson M.I."/>
            <person name="Powell A.J."/>
            <person name="Barry K."/>
            <person name="Miller A.N."/>
            <person name="Grigoriev I.V."/>
            <person name="Debuchy R."/>
            <person name="Gladieux P."/>
            <person name="Hiltunen Thoren M."/>
            <person name="Johannesson H."/>
        </authorList>
    </citation>
    <scope>NUCLEOTIDE SEQUENCE</scope>
    <source>
        <strain evidence="1">CBS 315.58</strain>
    </source>
</reference>
<dbReference type="EMBL" id="MU864038">
    <property type="protein sequence ID" value="KAK4194824.1"/>
    <property type="molecule type" value="Genomic_DNA"/>
</dbReference>
<evidence type="ECO:0000313" key="1">
    <source>
        <dbReference type="EMBL" id="KAK4194824.1"/>
    </source>
</evidence>
<dbReference type="AlphaFoldDB" id="A0AAN6X673"/>
<sequence>MSTFYLPNTTDFTLGGITRIPDQDAFQQGTEFILGKYNSSGIGTDFRLEKYKVDPISESSAIAWVTYRMVLPGGEGGRKGKGAANGGWKFTNLYGFRVLPDGRKGWEWTNADGEYTEVLRRYPGFLS</sequence>
<evidence type="ECO:0000313" key="2">
    <source>
        <dbReference type="Proteomes" id="UP001303160"/>
    </source>
</evidence>
<organism evidence="1 2">
    <name type="scientific">Triangularia verruculosa</name>
    <dbReference type="NCBI Taxonomy" id="2587418"/>
    <lineage>
        <taxon>Eukaryota</taxon>
        <taxon>Fungi</taxon>
        <taxon>Dikarya</taxon>
        <taxon>Ascomycota</taxon>
        <taxon>Pezizomycotina</taxon>
        <taxon>Sordariomycetes</taxon>
        <taxon>Sordariomycetidae</taxon>
        <taxon>Sordariales</taxon>
        <taxon>Podosporaceae</taxon>
        <taxon>Triangularia</taxon>
    </lineage>
</organism>